<dbReference type="PANTHER" id="PTHR13374">
    <property type="entry name" value="DET1 HOMOLOG DE-ETIOLATED-1 HOMOLOG"/>
    <property type="match status" value="1"/>
</dbReference>
<dbReference type="Pfam" id="PF09737">
    <property type="entry name" value="Det1"/>
    <property type="match status" value="1"/>
</dbReference>
<dbReference type="SUPFAM" id="SSF82171">
    <property type="entry name" value="DPP6 N-terminal domain-like"/>
    <property type="match status" value="1"/>
</dbReference>
<evidence type="ECO:0000313" key="1">
    <source>
        <dbReference type="EMBL" id="CAG9804940.1"/>
    </source>
</evidence>
<sequence length="550" mass="64367">MQPDDDGVICRERIKPRKLSKSQNIVHRLRNREHFGYKTDISYLEFYQNVYPNLTVANIEKPACYLRKFSPCGRYLIAFSSDQASLEIYEFRGCSAAGELINEWTDEVVPNINKDKAYEIRNKIFDKLFKLKHVVNMDSSEKQLNRECSLFCNDGKHVIVGAAILISDDLRPHFYELYTNNEFISTTANCPLEDYTLYIIDLIEGRITDSIEFKIDKIILSHNQGLYLYNDTLAVLSIQHQTIHIYHILDGTFMHVRQIGRFCCNEEQFLYTSTSLNTNRAFREPTINSLKHRILVYLYQQAKLKTEDGDRVALRKFYQNFDQYLGLRMWKIQLLDEDHLLIKYSSEEVVTLKVHEPNSHTSFFVIYNIWEKKILAVYNNVSEELLYLFENFCDSFRNAKLSSISQWTCSPSNNIYANLLHQRFKQTIISAKGGGTIEATKRINAQLPISAQSYSSSPYLDLSLFRYDDKWVSIMERPKAASEFPIRFFARDSDLLRFRIHAVQKSGLPGRRLVAFCFHPFQPFAISVQRINTDYIVNFHLWSSNVRIMK</sequence>
<dbReference type="Proteomes" id="UP001153620">
    <property type="component" value="Chromosome 2"/>
</dbReference>
<keyword evidence="2" id="KW-1185">Reference proteome</keyword>
<dbReference type="PANTHER" id="PTHR13374:SF3">
    <property type="entry name" value="DET1 HOMOLOG"/>
    <property type="match status" value="1"/>
</dbReference>
<reference evidence="1" key="1">
    <citation type="submission" date="2022-01" db="EMBL/GenBank/DDBJ databases">
        <authorList>
            <person name="King R."/>
        </authorList>
    </citation>
    <scope>NUCLEOTIDE SEQUENCE</scope>
</reference>
<dbReference type="AlphaFoldDB" id="A0A9N9RW76"/>
<gene>
    <name evidence="1" type="ORF">CHIRRI_LOCUS7817</name>
</gene>
<name>A0A9N9RW76_9DIPT</name>
<dbReference type="GO" id="GO:0032436">
    <property type="term" value="P:positive regulation of proteasomal ubiquitin-dependent protein catabolic process"/>
    <property type="evidence" value="ECO:0007669"/>
    <property type="project" value="TreeGrafter"/>
</dbReference>
<dbReference type="GO" id="GO:0005634">
    <property type="term" value="C:nucleus"/>
    <property type="evidence" value="ECO:0007669"/>
    <property type="project" value="TreeGrafter"/>
</dbReference>
<dbReference type="InterPro" id="IPR019138">
    <property type="entry name" value="De-etiolated_protein_1_Det1"/>
</dbReference>
<dbReference type="GO" id="GO:0016567">
    <property type="term" value="P:protein ubiquitination"/>
    <property type="evidence" value="ECO:0007669"/>
    <property type="project" value="TreeGrafter"/>
</dbReference>
<proteinExistence type="predicted"/>
<dbReference type="GO" id="GO:0031625">
    <property type="term" value="F:ubiquitin protein ligase binding"/>
    <property type="evidence" value="ECO:0007669"/>
    <property type="project" value="TreeGrafter"/>
</dbReference>
<reference evidence="1" key="2">
    <citation type="submission" date="2022-10" db="EMBL/GenBank/DDBJ databases">
        <authorList>
            <consortium name="ENA_rothamsted_submissions"/>
            <consortium name="culmorum"/>
            <person name="King R."/>
        </authorList>
    </citation>
    <scope>NUCLEOTIDE SEQUENCE</scope>
</reference>
<organism evidence="1 2">
    <name type="scientific">Chironomus riparius</name>
    <dbReference type="NCBI Taxonomy" id="315576"/>
    <lineage>
        <taxon>Eukaryota</taxon>
        <taxon>Metazoa</taxon>
        <taxon>Ecdysozoa</taxon>
        <taxon>Arthropoda</taxon>
        <taxon>Hexapoda</taxon>
        <taxon>Insecta</taxon>
        <taxon>Pterygota</taxon>
        <taxon>Neoptera</taxon>
        <taxon>Endopterygota</taxon>
        <taxon>Diptera</taxon>
        <taxon>Nematocera</taxon>
        <taxon>Chironomoidea</taxon>
        <taxon>Chironomidae</taxon>
        <taxon>Chironominae</taxon>
        <taxon>Chironomus</taxon>
    </lineage>
</organism>
<dbReference type="EMBL" id="OU895878">
    <property type="protein sequence ID" value="CAG9804940.1"/>
    <property type="molecule type" value="Genomic_DNA"/>
</dbReference>
<dbReference type="GO" id="GO:1990756">
    <property type="term" value="F:ubiquitin-like ligase-substrate adaptor activity"/>
    <property type="evidence" value="ECO:0007669"/>
    <property type="project" value="TreeGrafter"/>
</dbReference>
<dbReference type="OrthoDB" id="18339at2759"/>
<accession>A0A9N9RW76</accession>
<protein>
    <submittedName>
        <fullName evidence="1">Uncharacterized protein</fullName>
    </submittedName>
</protein>
<evidence type="ECO:0000313" key="2">
    <source>
        <dbReference type="Proteomes" id="UP001153620"/>
    </source>
</evidence>
<dbReference type="GO" id="GO:0031461">
    <property type="term" value="C:cullin-RING ubiquitin ligase complex"/>
    <property type="evidence" value="ECO:0007669"/>
    <property type="project" value="TreeGrafter"/>
</dbReference>